<protein>
    <recommendedName>
        <fullName evidence="7">L-threonine 3-dehydrogenase</fullName>
        <ecNumber evidence="7">1.1.1.103</ecNumber>
    </recommendedName>
</protein>
<reference evidence="10 11" key="1">
    <citation type="submission" date="2019-10" db="EMBL/GenBank/DDBJ databases">
        <title>Alkaliphilus serpentinus sp. nov. and Alkaliphilus pronyensis sp. nov., two novel anaerobic alkaliphilic species isolated from the serpentinized-hosted hydrothermal field of the Prony Bay (New Caledonia).</title>
        <authorList>
            <person name="Postec A."/>
        </authorList>
    </citation>
    <scope>NUCLEOTIDE SEQUENCE [LARGE SCALE GENOMIC DNA]</scope>
    <source>
        <strain evidence="10 11">LacV</strain>
    </source>
</reference>
<evidence type="ECO:0000313" key="10">
    <source>
        <dbReference type="EMBL" id="KAB3534838.1"/>
    </source>
</evidence>
<gene>
    <name evidence="10" type="primary">tdh</name>
    <name evidence="10" type="ORF">F8154_07565</name>
</gene>
<comment type="cofactor">
    <cofactor evidence="1 8">
        <name>Zn(2+)</name>
        <dbReference type="ChEBI" id="CHEBI:29105"/>
    </cofactor>
</comment>
<feature type="domain" description="Enoyl reductase (ER)" evidence="9">
    <location>
        <begin position="14"/>
        <end position="344"/>
    </location>
</feature>
<proteinExistence type="inferred from homology"/>
<dbReference type="InterPro" id="IPR013149">
    <property type="entry name" value="ADH-like_C"/>
</dbReference>
<dbReference type="AlphaFoldDB" id="A0A6I0EYW1"/>
<dbReference type="SUPFAM" id="SSF51735">
    <property type="entry name" value="NAD(P)-binding Rossmann-fold domains"/>
    <property type="match status" value="1"/>
</dbReference>
<keyword evidence="3 8" id="KW-0479">Metal-binding</keyword>
<dbReference type="NCBIfam" id="NF003808">
    <property type="entry name" value="PRK05396.1"/>
    <property type="match status" value="1"/>
</dbReference>
<keyword evidence="11" id="KW-1185">Reference proteome</keyword>
<dbReference type="SUPFAM" id="SSF50129">
    <property type="entry name" value="GroES-like"/>
    <property type="match status" value="1"/>
</dbReference>
<accession>A0A6I0EYW1</accession>
<dbReference type="InterPro" id="IPR050129">
    <property type="entry name" value="Zn_alcohol_dh"/>
</dbReference>
<dbReference type="GO" id="GO:0008270">
    <property type="term" value="F:zinc ion binding"/>
    <property type="evidence" value="ECO:0007669"/>
    <property type="project" value="InterPro"/>
</dbReference>
<dbReference type="InterPro" id="IPR013154">
    <property type="entry name" value="ADH-like_N"/>
</dbReference>
<dbReference type="Pfam" id="PF00107">
    <property type="entry name" value="ADH_zinc_N"/>
    <property type="match status" value="1"/>
</dbReference>
<evidence type="ECO:0000259" key="9">
    <source>
        <dbReference type="SMART" id="SM00829"/>
    </source>
</evidence>
<dbReference type="EMBL" id="WBZC01000024">
    <property type="protein sequence ID" value="KAB3534838.1"/>
    <property type="molecule type" value="Genomic_DNA"/>
</dbReference>
<evidence type="ECO:0000256" key="4">
    <source>
        <dbReference type="ARBA" id="ARBA00022833"/>
    </source>
</evidence>
<dbReference type="PANTHER" id="PTHR43401">
    <property type="entry name" value="L-THREONINE 3-DEHYDROGENASE"/>
    <property type="match status" value="1"/>
</dbReference>
<dbReference type="NCBIfam" id="TIGR00692">
    <property type="entry name" value="tdh"/>
    <property type="match status" value="1"/>
</dbReference>
<organism evidence="10 11">
    <name type="scientific">Alkaliphilus pronyensis</name>
    <dbReference type="NCBI Taxonomy" id="1482732"/>
    <lineage>
        <taxon>Bacteria</taxon>
        <taxon>Bacillati</taxon>
        <taxon>Bacillota</taxon>
        <taxon>Clostridia</taxon>
        <taxon>Peptostreptococcales</taxon>
        <taxon>Natronincolaceae</taxon>
        <taxon>Alkaliphilus</taxon>
    </lineage>
</organism>
<evidence type="ECO:0000313" key="11">
    <source>
        <dbReference type="Proteomes" id="UP000432715"/>
    </source>
</evidence>
<dbReference type="Gene3D" id="3.40.50.720">
    <property type="entry name" value="NAD(P)-binding Rossmann-like Domain"/>
    <property type="match status" value="1"/>
</dbReference>
<comment type="caution">
    <text evidence="10">The sequence shown here is derived from an EMBL/GenBank/DDBJ whole genome shotgun (WGS) entry which is preliminary data.</text>
</comment>
<keyword evidence="4 8" id="KW-0862">Zinc</keyword>
<dbReference type="OrthoDB" id="9769198at2"/>
<dbReference type="Proteomes" id="UP000432715">
    <property type="component" value="Unassembled WGS sequence"/>
</dbReference>
<sequence length="356" mass="38357">MEGKMKVIIKGQAGEGAQLSEMEIPKVGPKDVLVKVLATSICGTDYHIYSWDEWSQKRIKPPYVMGHEFAGEVVEVGKDVSSIKVGDIISAETHIVCGVCDLCTTGNAHICKDTAILGVDTNGTYAEYVSIPESNAWKNPKGIDPAYLAVQEPLGNAAHTVMAGEIIGKTIAVVGCGPIGIMTVAVAKAVSAAKVIAIEVNEYRLNLAKELGADIVINPLKEDPVKRVLEETNGLGVDVVAEMSGNAIAIQQALKYIKLGGRMSLLGIPTKEVAIDIANDVVFKGITMQGIVGRKMYDTWFQVKGLIESGNLNLEPIITHRLPMEDFEEGFELMKNGNCGKVVLYPTKKILDNYTK</sequence>
<dbReference type="InterPro" id="IPR020843">
    <property type="entry name" value="ER"/>
</dbReference>
<dbReference type="SMART" id="SM00829">
    <property type="entry name" value="PKS_ER"/>
    <property type="match status" value="1"/>
</dbReference>
<evidence type="ECO:0000256" key="8">
    <source>
        <dbReference type="RuleBase" id="RU361277"/>
    </source>
</evidence>
<dbReference type="GO" id="GO:0008743">
    <property type="term" value="F:L-threonine 3-dehydrogenase activity"/>
    <property type="evidence" value="ECO:0007669"/>
    <property type="project" value="UniProtKB-UniRule"/>
</dbReference>
<dbReference type="InterPro" id="IPR036291">
    <property type="entry name" value="NAD(P)-bd_dom_sf"/>
</dbReference>
<evidence type="ECO:0000256" key="6">
    <source>
        <dbReference type="ARBA" id="ARBA00023027"/>
    </source>
</evidence>
<dbReference type="GO" id="GO:0006567">
    <property type="term" value="P:L-threonine catabolic process"/>
    <property type="evidence" value="ECO:0007669"/>
    <property type="project" value="UniProtKB-UniRule"/>
</dbReference>
<dbReference type="CDD" id="cd05281">
    <property type="entry name" value="TDH"/>
    <property type="match status" value="1"/>
</dbReference>
<dbReference type="RefSeq" id="WP_151861007.1">
    <property type="nucleotide sequence ID" value="NZ_WBZC01000024.1"/>
</dbReference>
<name>A0A6I0EYW1_9FIRM</name>
<keyword evidence="5 10" id="KW-0560">Oxidoreductase</keyword>
<keyword evidence="6" id="KW-0520">NAD</keyword>
<comment type="similarity">
    <text evidence="8">Belongs to the zinc-containing alcohol dehydrogenase family.</text>
</comment>
<dbReference type="PROSITE" id="PS00059">
    <property type="entry name" value="ADH_ZINC"/>
    <property type="match status" value="1"/>
</dbReference>
<dbReference type="Gene3D" id="3.90.180.10">
    <property type="entry name" value="Medium-chain alcohol dehydrogenases, catalytic domain"/>
    <property type="match status" value="1"/>
</dbReference>
<dbReference type="InterPro" id="IPR004627">
    <property type="entry name" value="L-Threonine_3-DHase"/>
</dbReference>
<dbReference type="Pfam" id="PF08240">
    <property type="entry name" value="ADH_N"/>
    <property type="match status" value="1"/>
</dbReference>
<evidence type="ECO:0000256" key="3">
    <source>
        <dbReference type="ARBA" id="ARBA00022723"/>
    </source>
</evidence>
<dbReference type="EC" id="1.1.1.103" evidence="7"/>
<dbReference type="InterPro" id="IPR002328">
    <property type="entry name" value="ADH_Zn_CS"/>
</dbReference>
<evidence type="ECO:0000256" key="1">
    <source>
        <dbReference type="ARBA" id="ARBA00001947"/>
    </source>
</evidence>
<evidence type="ECO:0000256" key="7">
    <source>
        <dbReference type="NCBIfam" id="TIGR00692"/>
    </source>
</evidence>
<dbReference type="PANTHER" id="PTHR43401:SF2">
    <property type="entry name" value="L-THREONINE 3-DEHYDROGENASE"/>
    <property type="match status" value="1"/>
</dbReference>
<evidence type="ECO:0000256" key="2">
    <source>
        <dbReference type="ARBA" id="ARBA00022490"/>
    </source>
</evidence>
<dbReference type="InterPro" id="IPR011032">
    <property type="entry name" value="GroES-like_sf"/>
</dbReference>
<evidence type="ECO:0000256" key="5">
    <source>
        <dbReference type="ARBA" id="ARBA00023002"/>
    </source>
</evidence>
<keyword evidence="2" id="KW-0963">Cytoplasm</keyword>